<dbReference type="InterPro" id="IPR051460">
    <property type="entry name" value="HdrC_iron-sulfur_subunit"/>
</dbReference>
<dbReference type="EMBL" id="PDSK01000157">
    <property type="protein sequence ID" value="PIE31290.1"/>
    <property type="molecule type" value="Genomic_DNA"/>
</dbReference>
<reference evidence="7 8" key="1">
    <citation type="submission" date="2017-10" db="EMBL/GenBank/DDBJ databases">
        <title>Novel microbial diversity and functional potential in the marine mammal oral microbiome.</title>
        <authorList>
            <person name="Dudek N.K."/>
            <person name="Sun C.L."/>
            <person name="Burstein D."/>
            <person name="Kantor R.S."/>
            <person name="Aliaga Goltsman D.S."/>
            <person name="Bik E.M."/>
            <person name="Thomas B.C."/>
            <person name="Banfield J.F."/>
            <person name="Relman D.A."/>
        </authorList>
    </citation>
    <scope>NUCLEOTIDE SEQUENCE [LARGE SCALE GENOMIC DNA]</scope>
    <source>
        <strain evidence="7">DOLJORAL78_47_16</strain>
    </source>
</reference>
<dbReference type="InterPro" id="IPR004017">
    <property type="entry name" value="Cys_rich_dom"/>
</dbReference>
<dbReference type="PANTHER" id="PTHR43255">
    <property type="entry name" value="IRON-SULFUR-BINDING OXIDOREDUCTASE FADF-RELATED-RELATED"/>
    <property type="match status" value="1"/>
</dbReference>
<dbReference type="Proteomes" id="UP000230821">
    <property type="component" value="Unassembled WGS sequence"/>
</dbReference>
<gene>
    <name evidence="7" type="ORF">CSA56_18775</name>
</gene>
<dbReference type="InterPro" id="IPR009051">
    <property type="entry name" value="Helical_ferredxn"/>
</dbReference>
<keyword evidence="3" id="KW-0560">Oxidoreductase</keyword>
<evidence type="ECO:0000256" key="1">
    <source>
        <dbReference type="ARBA" id="ARBA00022485"/>
    </source>
</evidence>
<dbReference type="GO" id="GO:0005886">
    <property type="term" value="C:plasma membrane"/>
    <property type="evidence" value="ECO:0007669"/>
    <property type="project" value="TreeGrafter"/>
</dbReference>
<evidence type="ECO:0000256" key="2">
    <source>
        <dbReference type="ARBA" id="ARBA00022723"/>
    </source>
</evidence>
<dbReference type="Pfam" id="PF02754">
    <property type="entry name" value="CCG"/>
    <property type="match status" value="2"/>
</dbReference>
<keyword evidence="1" id="KW-0004">4Fe-4S</keyword>
<evidence type="ECO:0000313" key="7">
    <source>
        <dbReference type="EMBL" id="PIE31290.1"/>
    </source>
</evidence>
<feature type="domain" description="Cysteine-rich" evidence="6">
    <location>
        <begin position="266"/>
        <end position="348"/>
    </location>
</feature>
<dbReference type="Pfam" id="PF13534">
    <property type="entry name" value="Fer4_17"/>
    <property type="match status" value="1"/>
</dbReference>
<dbReference type="Gene3D" id="1.10.1060.10">
    <property type="entry name" value="Alpha-helical ferredoxin"/>
    <property type="match status" value="1"/>
</dbReference>
<comment type="caution">
    <text evidence="7">The sequence shown here is derived from an EMBL/GenBank/DDBJ whole genome shotgun (WGS) entry which is preliminary data.</text>
</comment>
<evidence type="ECO:0000256" key="3">
    <source>
        <dbReference type="ARBA" id="ARBA00023002"/>
    </source>
</evidence>
<sequence length="425" mass="48241">MVDALSRQFHAERQRILAICTRCGVCADRCEILPHTPLGDIGPHIIQQEAFQFLQTGEEGANVFTRTWSCMQCFGCVNDICPQGLNPMHFIELLREKYVQQGKPAIPESDPHSPDALQRVMTSIQTTETEFQQVFTPTPVRQSKYVFFPGCNVYFQPEKILTALDILALISNEIAFVPGLDFCCGNGDMYTGSIEKASLRSAALLEKLYAYEPEEVILWCPTCHCRFETTLSQSEPLPFHVKSFAQFVVEHLESLPLQERRPPINVTLHEACKSAFLGIDLTGPRQILQQLPGITLCEMPRHGMNTSCCGSGAIDCAPESFKRVRDERLQEASQTAPDMLVDVCHYCHDVFSREADRYPYEVVNFVTLLGKALGLAREDRFQKYIQWGDEERIWQDVEVFAQDSPYSKELIKDAIRQMFVTTEHV</sequence>
<keyword evidence="5" id="KW-0411">Iron-sulfur</keyword>
<protein>
    <recommendedName>
        <fullName evidence="6">Cysteine-rich domain-containing protein</fullName>
    </recommendedName>
</protein>
<feature type="domain" description="Cysteine-rich" evidence="6">
    <location>
        <begin position="145"/>
        <end position="227"/>
    </location>
</feature>
<accession>A0A2G6K7A3</accession>
<dbReference type="SUPFAM" id="SSF46548">
    <property type="entry name" value="alpha-helical ferredoxin"/>
    <property type="match status" value="1"/>
</dbReference>
<dbReference type="GO" id="GO:0016491">
    <property type="term" value="F:oxidoreductase activity"/>
    <property type="evidence" value="ECO:0007669"/>
    <property type="project" value="UniProtKB-KW"/>
</dbReference>
<evidence type="ECO:0000313" key="8">
    <source>
        <dbReference type="Proteomes" id="UP000230821"/>
    </source>
</evidence>
<keyword evidence="2" id="KW-0479">Metal-binding</keyword>
<dbReference type="GO" id="GO:0051539">
    <property type="term" value="F:4 iron, 4 sulfur cluster binding"/>
    <property type="evidence" value="ECO:0007669"/>
    <property type="project" value="UniProtKB-KW"/>
</dbReference>
<name>A0A2G6K7A3_9BACT</name>
<proteinExistence type="predicted"/>
<dbReference type="PANTHER" id="PTHR43255:SF1">
    <property type="entry name" value="IRON-SULFUR-BINDING OXIDOREDUCTASE FADF-RELATED"/>
    <property type="match status" value="1"/>
</dbReference>
<evidence type="ECO:0000256" key="4">
    <source>
        <dbReference type="ARBA" id="ARBA00023004"/>
    </source>
</evidence>
<dbReference type="AlphaFoldDB" id="A0A2G6K7A3"/>
<evidence type="ECO:0000259" key="6">
    <source>
        <dbReference type="Pfam" id="PF02754"/>
    </source>
</evidence>
<keyword evidence="4" id="KW-0408">Iron</keyword>
<evidence type="ECO:0000256" key="5">
    <source>
        <dbReference type="ARBA" id="ARBA00023014"/>
    </source>
</evidence>
<dbReference type="GO" id="GO:0046872">
    <property type="term" value="F:metal ion binding"/>
    <property type="evidence" value="ECO:0007669"/>
    <property type="project" value="UniProtKB-KW"/>
</dbReference>
<organism evidence="7 8">
    <name type="scientific">candidate division KSB3 bacterium</name>
    <dbReference type="NCBI Taxonomy" id="2044937"/>
    <lineage>
        <taxon>Bacteria</taxon>
        <taxon>candidate division KSB3</taxon>
    </lineage>
</organism>